<organism evidence="1">
    <name type="scientific">Sesamum latifolium</name>
    <dbReference type="NCBI Taxonomy" id="2727402"/>
    <lineage>
        <taxon>Eukaryota</taxon>
        <taxon>Viridiplantae</taxon>
        <taxon>Streptophyta</taxon>
        <taxon>Embryophyta</taxon>
        <taxon>Tracheophyta</taxon>
        <taxon>Spermatophyta</taxon>
        <taxon>Magnoliopsida</taxon>
        <taxon>eudicotyledons</taxon>
        <taxon>Gunneridae</taxon>
        <taxon>Pentapetalae</taxon>
        <taxon>asterids</taxon>
        <taxon>lamiids</taxon>
        <taxon>Lamiales</taxon>
        <taxon>Pedaliaceae</taxon>
        <taxon>Sesamum</taxon>
    </lineage>
</organism>
<dbReference type="EMBL" id="JACGWN010000005">
    <property type="protein sequence ID" value="KAL0448320.1"/>
    <property type="molecule type" value="Genomic_DNA"/>
</dbReference>
<evidence type="ECO:0000313" key="1">
    <source>
        <dbReference type="EMBL" id="KAL0448320.1"/>
    </source>
</evidence>
<gene>
    <name evidence="1" type="ORF">Slati_1388400</name>
</gene>
<dbReference type="PANTHER" id="PTHR33116:SF86">
    <property type="entry name" value="REVERSE TRANSCRIPTASE DOMAIN-CONTAINING PROTEIN"/>
    <property type="match status" value="1"/>
</dbReference>
<name>A0AAW2X810_9LAMI</name>
<dbReference type="AlphaFoldDB" id="A0AAW2X810"/>
<protein>
    <submittedName>
        <fullName evidence="1">Mitochondrial protein</fullName>
    </submittedName>
</protein>
<accession>A0AAW2X810</accession>
<proteinExistence type="predicted"/>
<reference evidence="1" key="2">
    <citation type="journal article" date="2024" name="Plant">
        <title>Genomic evolution and insights into agronomic trait innovations of Sesamum species.</title>
        <authorList>
            <person name="Miao H."/>
            <person name="Wang L."/>
            <person name="Qu L."/>
            <person name="Liu H."/>
            <person name="Sun Y."/>
            <person name="Le M."/>
            <person name="Wang Q."/>
            <person name="Wei S."/>
            <person name="Zheng Y."/>
            <person name="Lin W."/>
            <person name="Duan Y."/>
            <person name="Cao H."/>
            <person name="Xiong S."/>
            <person name="Wang X."/>
            <person name="Wei L."/>
            <person name="Li C."/>
            <person name="Ma Q."/>
            <person name="Ju M."/>
            <person name="Zhao R."/>
            <person name="Li G."/>
            <person name="Mu C."/>
            <person name="Tian Q."/>
            <person name="Mei H."/>
            <person name="Zhang T."/>
            <person name="Gao T."/>
            <person name="Zhang H."/>
        </authorList>
    </citation>
    <scope>NUCLEOTIDE SEQUENCE</scope>
    <source>
        <strain evidence="1">KEN1</strain>
    </source>
</reference>
<sequence>MQSMPTYVMGCMLIPAIICRELEGLMADFLWHNKDVRRIHWLSWNKLCVSKNEGGLGFRKLGAFNRAMLAKQLWRIINNPSSLLSRILKQKYFPHSDVFSMEAGSGSSYTWRSILVAGGKWDPGATFVFGRIDGYLGRCRSKPSPPQIRCT</sequence>
<comment type="caution">
    <text evidence="1">The sequence shown here is derived from an EMBL/GenBank/DDBJ whole genome shotgun (WGS) entry which is preliminary data.</text>
</comment>
<dbReference type="PANTHER" id="PTHR33116">
    <property type="entry name" value="REVERSE TRANSCRIPTASE ZINC-BINDING DOMAIN-CONTAINING PROTEIN-RELATED-RELATED"/>
    <property type="match status" value="1"/>
</dbReference>
<reference evidence="1" key="1">
    <citation type="submission" date="2020-06" db="EMBL/GenBank/DDBJ databases">
        <authorList>
            <person name="Li T."/>
            <person name="Hu X."/>
            <person name="Zhang T."/>
            <person name="Song X."/>
            <person name="Zhang H."/>
            <person name="Dai N."/>
            <person name="Sheng W."/>
            <person name="Hou X."/>
            <person name="Wei L."/>
        </authorList>
    </citation>
    <scope>NUCLEOTIDE SEQUENCE</scope>
    <source>
        <strain evidence="1">KEN1</strain>
        <tissue evidence="1">Leaf</tissue>
    </source>
</reference>